<dbReference type="SUPFAM" id="SSF52058">
    <property type="entry name" value="L domain-like"/>
    <property type="match status" value="1"/>
</dbReference>
<keyword evidence="4 11" id="KW-0812">Transmembrane</keyword>
<dbReference type="SUPFAM" id="SSF56112">
    <property type="entry name" value="Protein kinase-like (PK-like)"/>
    <property type="match status" value="1"/>
</dbReference>
<keyword evidence="5" id="KW-0677">Repeat</keyword>
<evidence type="ECO:0000256" key="6">
    <source>
        <dbReference type="ARBA" id="ARBA00022989"/>
    </source>
</evidence>
<accession>A0A2R6X7L2</accession>
<organism evidence="14 15">
    <name type="scientific">Marchantia polymorpha</name>
    <name type="common">Common liverwort</name>
    <name type="synonym">Marchantia aquatica</name>
    <dbReference type="NCBI Taxonomy" id="3197"/>
    <lineage>
        <taxon>Eukaryota</taxon>
        <taxon>Viridiplantae</taxon>
        <taxon>Streptophyta</taxon>
        <taxon>Embryophyta</taxon>
        <taxon>Marchantiophyta</taxon>
        <taxon>Marchantiopsida</taxon>
        <taxon>Marchantiidae</taxon>
        <taxon>Marchantiales</taxon>
        <taxon>Marchantiaceae</taxon>
        <taxon>Marchantia</taxon>
    </lineage>
</organism>
<dbReference type="InterPro" id="IPR032675">
    <property type="entry name" value="LRR_dom_sf"/>
</dbReference>
<dbReference type="FunFam" id="3.80.10.10:FF:000129">
    <property type="entry name" value="Leucine-rich repeat receptor-like kinase"/>
    <property type="match status" value="1"/>
</dbReference>
<feature type="domain" description="Protein kinase" evidence="13">
    <location>
        <begin position="765"/>
        <end position="1073"/>
    </location>
</feature>
<keyword evidence="12" id="KW-0732">Signal</keyword>
<dbReference type="Pfam" id="PF07714">
    <property type="entry name" value="PK_Tyr_Ser-Thr"/>
    <property type="match status" value="1"/>
</dbReference>
<dbReference type="Gramene" id="Mp2g04150.1">
    <property type="protein sequence ID" value="Mp2g04150.1.cds"/>
    <property type="gene ID" value="Mp2g04150"/>
</dbReference>
<dbReference type="InterPro" id="IPR001245">
    <property type="entry name" value="Ser-Thr/Tyr_kinase_cat_dom"/>
</dbReference>
<evidence type="ECO:0000259" key="13">
    <source>
        <dbReference type="PROSITE" id="PS50011"/>
    </source>
</evidence>
<evidence type="ECO:0000256" key="12">
    <source>
        <dbReference type="SAM" id="SignalP"/>
    </source>
</evidence>
<reference evidence="15" key="1">
    <citation type="journal article" date="2017" name="Cell">
        <title>Insights into land plant evolution garnered from the Marchantia polymorpha genome.</title>
        <authorList>
            <person name="Bowman J.L."/>
            <person name="Kohchi T."/>
            <person name="Yamato K.T."/>
            <person name="Jenkins J."/>
            <person name="Shu S."/>
            <person name="Ishizaki K."/>
            <person name="Yamaoka S."/>
            <person name="Nishihama R."/>
            <person name="Nakamura Y."/>
            <person name="Berger F."/>
            <person name="Adam C."/>
            <person name="Aki S.S."/>
            <person name="Althoff F."/>
            <person name="Araki T."/>
            <person name="Arteaga-Vazquez M.A."/>
            <person name="Balasubrmanian S."/>
            <person name="Barry K."/>
            <person name="Bauer D."/>
            <person name="Boehm C.R."/>
            <person name="Briginshaw L."/>
            <person name="Caballero-Perez J."/>
            <person name="Catarino B."/>
            <person name="Chen F."/>
            <person name="Chiyoda S."/>
            <person name="Chovatia M."/>
            <person name="Davies K.M."/>
            <person name="Delmans M."/>
            <person name="Demura T."/>
            <person name="Dierschke T."/>
            <person name="Dolan L."/>
            <person name="Dorantes-Acosta A.E."/>
            <person name="Eklund D.M."/>
            <person name="Florent S.N."/>
            <person name="Flores-Sandoval E."/>
            <person name="Fujiyama A."/>
            <person name="Fukuzawa H."/>
            <person name="Galik B."/>
            <person name="Grimanelli D."/>
            <person name="Grimwood J."/>
            <person name="Grossniklaus U."/>
            <person name="Hamada T."/>
            <person name="Haseloff J."/>
            <person name="Hetherington A.J."/>
            <person name="Higo A."/>
            <person name="Hirakawa Y."/>
            <person name="Hundley H.N."/>
            <person name="Ikeda Y."/>
            <person name="Inoue K."/>
            <person name="Inoue S.I."/>
            <person name="Ishida S."/>
            <person name="Jia Q."/>
            <person name="Kakita M."/>
            <person name="Kanazawa T."/>
            <person name="Kawai Y."/>
            <person name="Kawashima T."/>
            <person name="Kennedy M."/>
            <person name="Kinose K."/>
            <person name="Kinoshita T."/>
            <person name="Kohara Y."/>
            <person name="Koide E."/>
            <person name="Komatsu K."/>
            <person name="Kopischke S."/>
            <person name="Kubo M."/>
            <person name="Kyozuka J."/>
            <person name="Lagercrantz U."/>
            <person name="Lin S.S."/>
            <person name="Lindquist E."/>
            <person name="Lipzen A.M."/>
            <person name="Lu C.W."/>
            <person name="De Luna E."/>
            <person name="Martienssen R.A."/>
            <person name="Minamino N."/>
            <person name="Mizutani M."/>
            <person name="Mizutani M."/>
            <person name="Mochizuki N."/>
            <person name="Monte I."/>
            <person name="Mosher R."/>
            <person name="Nagasaki H."/>
            <person name="Nakagami H."/>
            <person name="Naramoto S."/>
            <person name="Nishitani K."/>
            <person name="Ohtani M."/>
            <person name="Okamoto T."/>
            <person name="Okumura M."/>
            <person name="Phillips J."/>
            <person name="Pollak B."/>
            <person name="Reinders A."/>
            <person name="Rovekamp M."/>
            <person name="Sano R."/>
            <person name="Sawa S."/>
            <person name="Schmid M.W."/>
            <person name="Shirakawa M."/>
            <person name="Solano R."/>
            <person name="Spunde A."/>
            <person name="Suetsugu N."/>
            <person name="Sugano S."/>
            <person name="Sugiyama A."/>
            <person name="Sun R."/>
            <person name="Suzuki Y."/>
            <person name="Takenaka M."/>
            <person name="Takezawa D."/>
            <person name="Tomogane H."/>
            <person name="Tsuzuki M."/>
            <person name="Ueda T."/>
            <person name="Umeda M."/>
            <person name="Ward J.M."/>
            <person name="Watanabe Y."/>
            <person name="Yazaki K."/>
            <person name="Yokoyama R."/>
            <person name="Yoshitake Y."/>
            <person name="Yotsui I."/>
            <person name="Zachgo S."/>
            <person name="Schmutz J."/>
        </authorList>
    </citation>
    <scope>NUCLEOTIDE SEQUENCE [LARGE SCALE GENOMIC DNA]</scope>
    <source>
        <strain evidence="15">Tak-1</strain>
    </source>
</reference>
<dbReference type="PANTHER" id="PTHR45631">
    <property type="entry name" value="OS07G0107800 PROTEIN-RELATED"/>
    <property type="match status" value="1"/>
</dbReference>
<dbReference type="Pfam" id="PF13855">
    <property type="entry name" value="LRR_8"/>
    <property type="match status" value="1"/>
</dbReference>
<dbReference type="Gene3D" id="3.80.10.10">
    <property type="entry name" value="Ribonuclease Inhibitor"/>
    <property type="match status" value="1"/>
</dbReference>
<sequence>MTKKARAYFREWTIFLLLVSTWWVDPVSGSTKDFISLDCGLATTSAVAADPQAHEKTDQTTGIPWLPDSVKAYNSEAMTLGNISEITVTNKDVDNEMAMSTFRYFPVDSPSARKKYCYEMTVLTQRSYLIRVGFYVGSSNGVLVPPVEFDVSINSNVVYKLDLNDSNSLAKDQQILQEFIWRTDTSNVLHVCLIPRTGTAFISSLELRLLDEQTYSDIFNGGPVYLRKVMRYDCGSMPTAPNIRYANDVYDRIWSSGPPEGMKSYSRISTATQFASEDTKNKPPAPVMESACTDSNEIRISTSVARFHACLYFQEVSNSGPDRSRVVSLKDSPSIPEQSVTVLRNNFTQFCYDGRDLMNLTLTKAAGSRRDPILNAAEVYEVTVLNDSAIAPDDASVIDAVKISLPLADWRGDPCYPVSYDWIVCDMNSKVITLNLSGQFSSQNILSIPYEIGSLDQLQELYLDHNSLEGRIPDSFSRLNKLQVLQLSNNNLRGELPEFLSSLPALKELNLDNNFFTGVVRTSLLNSGIHVSFANNPSLCVEGSQNCSTPNQKSSSKTPYWIVGLAAGIGALILILVTLLLCFICPGCCLYKARRRSLSRMHSSRGDVHPIHVGAGSSAGRLIPSVDNEAYTKKLEQDFWNAGLQLSSLQIPPPSKASSIRKDPSTLSKQSSLHITPSMSASQPSASRRRHSADLRGIPIPLGSVAPSPPSSSKEEVVTMSPGSSKSKQREFSVATSAPRSPKSSQDDNVQFKVYSVEEIQHITRNYESLIGEGPTGQVYHGMLYDRTDVAVKIQDDRSLHSTAFVKKVKALAKIAHKNLVPVMGYCSENNKRMVVYQFLTNGTLQEKLRGERGVTRILDWATRVKILYDAAQGLECLHHDCDTPKVDGSVKTSRNSSNTSFLDDSLLAKLGMEYLHTEFRLPKAHGNVKSSNIFLDENCLAKLGDYGLADSPVSTPGYMDPAADYSDTSKRIKLEQDVFSFGVVMLETITGLAPTHMTTLEDHSERSLLSSFRIAIKTGNLEDMVDPKLRATESVNMESVWSVAGIAFSCLEPRLENRPQMTRVITQLRKALDVLE</sequence>
<dbReference type="PROSITE" id="PS50011">
    <property type="entry name" value="PROTEIN_KINASE_DOM"/>
    <property type="match status" value="1"/>
</dbReference>
<evidence type="ECO:0000256" key="2">
    <source>
        <dbReference type="ARBA" id="ARBA00012513"/>
    </source>
</evidence>
<keyword evidence="6 11" id="KW-1133">Transmembrane helix</keyword>
<dbReference type="AlphaFoldDB" id="A0A2R6X7L2"/>
<dbReference type="InterPro" id="IPR000719">
    <property type="entry name" value="Prot_kinase_dom"/>
</dbReference>
<keyword evidence="15" id="KW-1185">Reference proteome</keyword>
<evidence type="ECO:0000256" key="8">
    <source>
        <dbReference type="ARBA" id="ARBA00047899"/>
    </source>
</evidence>
<keyword evidence="3" id="KW-0433">Leucine-rich repeat</keyword>
<gene>
    <name evidence="14" type="ORF">MARPO_0031s0071</name>
</gene>
<comment type="subcellular location">
    <subcellularLocation>
        <location evidence="1">Membrane</location>
        <topology evidence="1">Single-pass membrane protein</topology>
    </subcellularLocation>
</comment>
<dbReference type="GO" id="GO:0004672">
    <property type="term" value="F:protein kinase activity"/>
    <property type="evidence" value="ECO:0007669"/>
    <property type="project" value="InterPro"/>
</dbReference>
<dbReference type="InterPro" id="IPR011009">
    <property type="entry name" value="Kinase-like_dom_sf"/>
</dbReference>
<evidence type="ECO:0000256" key="11">
    <source>
        <dbReference type="SAM" id="Phobius"/>
    </source>
</evidence>
<dbReference type="EC" id="2.7.11.1" evidence="2"/>
<dbReference type="OrthoDB" id="2143199at2759"/>
<evidence type="ECO:0000256" key="1">
    <source>
        <dbReference type="ARBA" id="ARBA00004167"/>
    </source>
</evidence>
<keyword evidence="7 11" id="KW-0472">Membrane</keyword>
<evidence type="ECO:0000313" key="15">
    <source>
        <dbReference type="Proteomes" id="UP000244005"/>
    </source>
</evidence>
<feature type="region of interest" description="Disordered" evidence="10">
    <location>
        <begin position="651"/>
        <end position="750"/>
    </location>
</feature>
<comment type="catalytic activity">
    <reaction evidence="8">
        <text>L-threonyl-[protein] + ATP = O-phospho-L-threonyl-[protein] + ADP + H(+)</text>
        <dbReference type="Rhea" id="RHEA:46608"/>
        <dbReference type="Rhea" id="RHEA-COMP:11060"/>
        <dbReference type="Rhea" id="RHEA-COMP:11605"/>
        <dbReference type="ChEBI" id="CHEBI:15378"/>
        <dbReference type="ChEBI" id="CHEBI:30013"/>
        <dbReference type="ChEBI" id="CHEBI:30616"/>
        <dbReference type="ChEBI" id="CHEBI:61977"/>
        <dbReference type="ChEBI" id="CHEBI:456216"/>
        <dbReference type="EC" id="2.7.11.1"/>
    </reaction>
</comment>
<dbReference type="Proteomes" id="UP000244005">
    <property type="component" value="Unassembled WGS sequence"/>
</dbReference>
<dbReference type="PANTHER" id="PTHR45631:SF68">
    <property type="entry name" value="REPEAT FAMILY PROTEIN, PUTATIVE, EXPRESSED-RELATED"/>
    <property type="match status" value="1"/>
</dbReference>
<dbReference type="Pfam" id="PF12819">
    <property type="entry name" value="Malectin_like"/>
    <property type="match status" value="1"/>
</dbReference>
<feature type="compositionally biased region" description="Polar residues" evidence="10">
    <location>
        <begin position="734"/>
        <end position="749"/>
    </location>
</feature>
<evidence type="ECO:0000256" key="7">
    <source>
        <dbReference type="ARBA" id="ARBA00023136"/>
    </source>
</evidence>
<proteinExistence type="predicted"/>
<evidence type="ECO:0000256" key="10">
    <source>
        <dbReference type="SAM" id="MobiDB-lite"/>
    </source>
</evidence>
<dbReference type="InterPro" id="IPR024788">
    <property type="entry name" value="Malectin-like_Carb-bd_dom"/>
</dbReference>
<feature type="chain" id="PRO_5015316818" description="non-specific serine/threonine protein kinase" evidence="12">
    <location>
        <begin position="30"/>
        <end position="1077"/>
    </location>
</feature>
<comment type="catalytic activity">
    <reaction evidence="9">
        <text>L-seryl-[protein] + ATP = O-phospho-L-seryl-[protein] + ADP + H(+)</text>
        <dbReference type="Rhea" id="RHEA:17989"/>
        <dbReference type="Rhea" id="RHEA-COMP:9863"/>
        <dbReference type="Rhea" id="RHEA-COMP:11604"/>
        <dbReference type="ChEBI" id="CHEBI:15378"/>
        <dbReference type="ChEBI" id="CHEBI:29999"/>
        <dbReference type="ChEBI" id="CHEBI:30616"/>
        <dbReference type="ChEBI" id="CHEBI:83421"/>
        <dbReference type="ChEBI" id="CHEBI:456216"/>
        <dbReference type="EC" id="2.7.11.1"/>
    </reaction>
</comment>
<evidence type="ECO:0000313" key="14">
    <source>
        <dbReference type="EMBL" id="PTQ42095.1"/>
    </source>
</evidence>
<dbReference type="EMBL" id="KZ772703">
    <property type="protein sequence ID" value="PTQ42095.1"/>
    <property type="molecule type" value="Genomic_DNA"/>
</dbReference>
<evidence type="ECO:0000256" key="4">
    <source>
        <dbReference type="ARBA" id="ARBA00022692"/>
    </source>
</evidence>
<evidence type="ECO:0000256" key="9">
    <source>
        <dbReference type="ARBA" id="ARBA00048679"/>
    </source>
</evidence>
<dbReference type="Gene3D" id="1.10.510.10">
    <property type="entry name" value="Transferase(Phosphotransferase) domain 1"/>
    <property type="match status" value="2"/>
</dbReference>
<dbReference type="InterPro" id="IPR001611">
    <property type="entry name" value="Leu-rich_rpt"/>
</dbReference>
<dbReference type="GO" id="GO:0005524">
    <property type="term" value="F:ATP binding"/>
    <property type="evidence" value="ECO:0007669"/>
    <property type="project" value="InterPro"/>
</dbReference>
<feature type="transmembrane region" description="Helical" evidence="11">
    <location>
        <begin position="560"/>
        <end position="591"/>
    </location>
</feature>
<protein>
    <recommendedName>
        <fullName evidence="2">non-specific serine/threonine protein kinase</fullName>
        <ecNumber evidence="2">2.7.11.1</ecNumber>
    </recommendedName>
</protein>
<feature type="compositionally biased region" description="Polar residues" evidence="10">
    <location>
        <begin position="665"/>
        <end position="686"/>
    </location>
</feature>
<dbReference type="GO" id="GO:0016020">
    <property type="term" value="C:membrane"/>
    <property type="evidence" value="ECO:0007669"/>
    <property type="project" value="UniProtKB-SubCell"/>
</dbReference>
<name>A0A2R6X7L2_MARPO</name>
<evidence type="ECO:0000256" key="3">
    <source>
        <dbReference type="ARBA" id="ARBA00022614"/>
    </source>
</evidence>
<evidence type="ECO:0000256" key="5">
    <source>
        <dbReference type="ARBA" id="ARBA00022737"/>
    </source>
</evidence>
<feature type="signal peptide" evidence="12">
    <location>
        <begin position="1"/>
        <end position="29"/>
    </location>
</feature>
<dbReference type="Pfam" id="PF00069">
    <property type="entry name" value="Pkinase"/>
    <property type="match status" value="1"/>
</dbReference>